<organism evidence="1 2">
    <name type="scientific">Marchantia polymorpha</name>
    <name type="common">Common liverwort</name>
    <name type="synonym">Marchantia aquatica</name>
    <dbReference type="NCBI Taxonomy" id="3197"/>
    <lineage>
        <taxon>Eukaryota</taxon>
        <taxon>Viridiplantae</taxon>
        <taxon>Streptophyta</taxon>
        <taxon>Embryophyta</taxon>
        <taxon>Marchantiophyta</taxon>
        <taxon>Marchantiopsida</taxon>
        <taxon>Marchantiidae</taxon>
        <taxon>Marchantiales</taxon>
        <taxon>Marchantiaceae</taxon>
        <taxon>Marchantia</taxon>
    </lineage>
</organism>
<dbReference type="AlphaFoldDB" id="A0A2R6W9I5"/>
<sequence>MRGSGLNRQDKPGRSWRWRWHTSPAEFEGGAHAQLLGAMPESTSSPSSRPLHEQIHTFVHEFRKPRHAHAQWPQWACACQVL</sequence>
<gene>
    <name evidence="1" type="ORF">MARPO_0124s0067</name>
</gene>
<evidence type="ECO:0000313" key="2">
    <source>
        <dbReference type="Proteomes" id="UP000244005"/>
    </source>
</evidence>
<evidence type="ECO:0000313" key="1">
    <source>
        <dbReference type="EMBL" id="PTQ30502.1"/>
    </source>
</evidence>
<protein>
    <submittedName>
        <fullName evidence="1">Uncharacterized protein</fullName>
    </submittedName>
</protein>
<name>A0A2R6W9I5_MARPO</name>
<accession>A0A2R6W9I5</accession>
<dbReference type="EMBL" id="KZ772796">
    <property type="protein sequence ID" value="PTQ30502.1"/>
    <property type="molecule type" value="Genomic_DNA"/>
</dbReference>
<reference evidence="2" key="1">
    <citation type="journal article" date="2017" name="Cell">
        <title>Insights into land plant evolution garnered from the Marchantia polymorpha genome.</title>
        <authorList>
            <person name="Bowman J.L."/>
            <person name="Kohchi T."/>
            <person name="Yamato K.T."/>
            <person name="Jenkins J."/>
            <person name="Shu S."/>
            <person name="Ishizaki K."/>
            <person name="Yamaoka S."/>
            <person name="Nishihama R."/>
            <person name="Nakamura Y."/>
            <person name="Berger F."/>
            <person name="Adam C."/>
            <person name="Aki S.S."/>
            <person name="Althoff F."/>
            <person name="Araki T."/>
            <person name="Arteaga-Vazquez M.A."/>
            <person name="Balasubrmanian S."/>
            <person name="Barry K."/>
            <person name="Bauer D."/>
            <person name="Boehm C.R."/>
            <person name="Briginshaw L."/>
            <person name="Caballero-Perez J."/>
            <person name="Catarino B."/>
            <person name="Chen F."/>
            <person name="Chiyoda S."/>
            <person name="Chovatia M."/>
            <person name="Davies K.M."/>
            <person name="Delmans M."/>
            <person name="Demura T."/>
            <person name="Dierschke T."/>
            <person name="Dolan L."/>
            <person name="Dorantes-Acosta A.E."/>
            <person name="Eklund D.M."/>
            <person name="Florent S.N."/>
            <person name="Flores-Sandoval E."/>
            <person name="Fujiyama A."/>
            <person name="Fukuzawa H."/>
            <person name="Galik B."/>
            <person name="Grimanelli D."/>
            <person name="Grimwood J."/>
            <person name="Grossniklaus U."/>
            <person name="Hamada T."/>
            <person name="Haseloff J."/>
            <person name="Hetherington A.J."/>
            <person name="Higo A."/>
            <person name="Hirakawa Y."/>
            <person name="Hundley H.N."/>
            <person name="Ikeda Y."/>
            <person name="Inoue K."/>
            <person name="Inoue S.I."/>
            <person name="Ishida S."/>
            <person name="Jia Q."/>
            <person name="Kakita M."/>
            <person name="Kanazawa T."/>
            <person name="Kawai Y."/>
            <person name="Kawashima T."/>
            <person name="Kennedy M."/>
            <person name="Kinose K."/>
            <person name="Kinoshita T."/>
            <person name="Kohara Y."/>
            <person name="Koide E."/>
            <person name="Komatsu K."/>
            <person name="Kopischke S."/>
            <person name="Kubo M."/>
            <person name="Kyozuka J."/>
            <person name="Lagercrantz U."/>
            <person name="Lin S.S."/>
            <person name="Lindquist E."/>
            <person name="Lipzen A.M."/>
            <person name="Lu C.W."/>
            <person name="De Luna E."/>
            <person name="Martienssen R.A."/>
            <person name="Minamino N."/>
            <person name="Mizutani M."/>
            <person name="Mizutani M."/>
            <person name="Mochizuki N."/>
            <person name="Monte I."/>
            <person name="Mosher R."/>
            <person name="Nagasaki H."/>
            <person name="Nakagami H."/>
            <person name="Naramoto S."/>
            <person name="Nishitani K."/>
            <person name="Ohtani M."/>
            <person name="Okamoto T."/>
            <person name="Okumura M."/>
            <person name="Phillips J."/>
            <person name="Pollak B."/>
            <person name="Reinders A."/>
            <person name="Rovekamp M."/>
            <person name="Sano R."/>
            <person name="Sawa S."/>
            <person name="Schmid M.W."/>
            <person name="Shirakawa M."/>
            <person name="Solano R."/>
            <person name="Spunde A."/>
            <person name="Suetsugu N."/>
            <person name="Sugano S."/>
            <person name="Sugiyama A."/>
            <person name="Sun R."/>
            <person name="Suzuki Y."/>
            <person name="Takenaka M."/>
            <person name="Takezawa D."/>
            <person name="Tomogane H."/>
            <person name="Tsuzuki M."/>
            <person name="Ueda T."/>
            <person name="Umeda M."/>
            <person name="Ward J.M."/>
            <person name="Watanabe Y."/>
            <person name="Yazaki K."/>
            <person name="Yokoyama R."/>
            <person name="Yoshitake Y."/>
            <person name="Yotsui I."/>
            <person name="Zachgo S."/>
            <person name="Schmutz J."/>
        </authorList>
    </citation>
    <scope>NUCLEOTIDE SEQUENCE [LARGE SCALE GENOMIC DNA]</scope>
    <source>
        <strain evidence="2">Tak-1</strain>
    </source>
</reference>
<dbReference type="Proteomes" id="UP000244005">
    <property type="component" value="Unassembled WGS sequence"/>
</dbReference>
<dbReference type="Gramene" id="Mp5g02560.1">
    <property type="protein sequence ID" value="Mp5g02560.1.cds1"/>
    <property type="gene ID" value="Mp5g02560"/>
</dbReference>
<keyword evidence="2" id="KW-1185">Reference proteome</keyword>
<proteinExistence type="predicted"/>